<name>A0A1G8CMB8_9BACI</name>
<dbReference type="Gene3D" id="1.10.287.1100">
    <property type="entry name" value="Sporulation inhibitor A"/>
    <property type="match status" value="1"/>
</dbReference>
<accession>A0A1G8CMB8</accession>
<proteinExistence type="predicted"/>
<dbReference type="Pfam" id="PF08970">
    <property type="entry name" value="Sda"/>
    <property type="match status" value="1"/>
</dbReference>
<keyword evidence="2" id="KW-1185">Reference proteome</keyword>
<dbReference type="Proteomes" id="UP000199163">
    <property type="component" value="Unassembled WGS sequence"/>
</dbReference>
<evidence type="ECO:0000313" key="1">
    <source>
        <dbReference type="EMBL" id="SDH46585.1"/>
    </source>
</evidence>
<dbReference type="InterPro" id="IPR036916">
    <property type="entry name" value="Sda_sf"/>
</dbReference>
<dbReference type="OrthoDB" id="2933732at2"/>
<reference evidence="1 2" key="1">
    <citation type="submission" date="2016-10" db="EMBL/GenBank/DDBJ databases">
        <authorList>
            <person name="de Groot N.N."/>
        </authorList>
    </citation>
    <scope>NUCLEOTIDE SEQUENCE [LARGE SCALE GENOMIC DNA]</scope>
    <source>
        <strain evidence="1 2">DSM 21632</strain>
    </source>
</reference>
<gene>
    <name evidence="1" type="ORF">SAMN05192534_10611</name>
</gene>
<protein>
    <submittedName>
        <fullName evidence="1">Developmental checkpoint coupling sporulation initiation to replication initiation</fullName>
    </submittedName>
</protein>
<evidence type="ECO:0000313" key="2">
    <source>
        <dbReference type="Proteomes" id="UP000199163"/>
    </source>
</evidence>
<dbReference type="InterPro" id="IPR015064">
    <property type="entry name" value="Sda"/>
</dbReference>
<organism evidence="1 2">
    <name type="scientific">Alteribacillus persepolensis</name>
    <dbReference type="NCBI Taxonomy" id="568899"/>
    <lineage>
        <taxon>Bacteria</taxon>
        <taxon>Bacillati</taxon>
        <taxon>Bacillota</taxon>
        <taxon>Bacilli</taxon>
        <taxon>Bacillales</taxon>
        <taxon>Bacillaceae</taxon>
        <taxon>Alteribacillus</taxon>
    </lineage>
</organism>
<dbReference type="EMBL" id="FNDK01000006">
    <property type="protein sequence ID" value="SDH46585.1"/>
    <property type="molecule type" value="Genomic_DNA"/>
</dbReference>
<dbReference type="AlphaFoldDB" id="A0A1G8CMB8"/>
<dbReference type="RefSeq" id="WP_091272327.1">
    <property type="nucleotide sequence ID" value="NZ_FNDK01000006.1"/>
</dbReference>
<sequence length="51" mass="6132">MKQLSDDLLIEAYEKALDLQLNDDFILLIEKEMTRRSLLKQPQQQYISYTQ</sequence>
<dbReference type="SUPFAM" id="SSF100985">
    <property type="entry name" value="Sporulation inhibitor Sda"/>
    <property type="match status" value="1"/>
</dbReference>